<dbReference type="GeneID" id="93477058"/>
<keyword evidence="3" id="KW-0472">Membrane</keyword>
<evidence type="ECO:0000256" key="2">
    <source>
        <dbReference type="ARBA" id="ARBA00022729"/>
    </source>
</evidence>
<proteinExistence type="predicted"/>
<protein>
    <submittedName>
        <fullName evidence="7">ABC transporter substrate-binding protein</fullName>
    </submittedName>
</protein>
<keyword evidence="2 6" id="KW-0732">Signal</keyword>
<organism evidence="7 8">
    <name type="scientific">Paenibacillus amylolyticus</name>
    <dbReference type="NCBI Taxonomy" id="1451"/>
    <lineage>
        <taxon>Bacteria</taxon>
        <taxon>Bacillati</taxon>
        <taxon>Bacillota</taxon>
        <taxon>Bacilli</taxon>
        <taxon>Bacillales</taxon>
        <taxon>Paenibacillaceae</taxon>
        <taxon>Paenibacillus</taxon>
    </lineage>
</organism>
<feature type="chain" id="PRO_5044800185" evidence="6">
    <location>
        <begin position="22"/>
        <end position="443"/>
    </location>
</feature>
<dbReference type="InterPro" id="IPR050490">
    <property type="entry name" value="Bact_solute-bd_prot1"/>
</dbReference>
<reference evidence="7 8" key="1">
    <citation type="submission" date="2024-02" db="EMBL/GenBank/DDBJ databases">
        <title>Complete sequences of two Paenibacillus sp. strains and one Lysinibacillus strain isolated from the environment on STAA medium highlight biotechnological potential.</title>
        <authorList>
            <person name="Attere S.A."/>
            <person name="Piche L.C."/>
            <person name="Intertaglia L."/>
            <person name="Lami R."/>
            <person name="Charette S.J."/>
            <person name="Vincent A.T."/>
        </authorList>
    </citation>
    <scope>NUCLEOTIDE SEQUENCE [LARGE SCALE GENOMIC DNA]</scope>
    <source>
        <strain evidence="7 8">Y5S-7</strain>
    </source>
</reference>
<evidence type="ECO:0000256" key="4">
    <source>
        <dbReference type="ARBA" id="ARBA00023139"/>
    </source>
</evidence>
<keyword evidence="5" id="KW-0449">Lipoprotein</keyword>
<dbReference type="InterPro" id="IPR006059">
    <property type="entry name" value="SBP"/>
</dbReference>
<evidence type="ECO:0000256" key="5">
    <source>
        <dbReference type="ARBA" id="ARBA00023288"/>
    </source>
</evidence>
<dbReference type="Proteomes" id="UP001364764">
    <property type="component" value="Chromosome"/>
</dbReference>
<dbReference type="Pfam" id="PF01547">
    <property type="entry name" value="SBP_bac_1"/>
    <property type="match status" value="1"/>
</dbReference>
<dbReference type="PANTHER" id="PTHR43649:SF33">
    <property type="entry name" value="POLYGALACTURONAN_RHAMNOGALACTURONAN-BINDING PROTEIN YTCQ"/>
    <property type="match status" value="1"/>
</dbReference>
<dbReference type="RefSeq" id="WP_338706120.1">
    <property type="nucleotide sequence ID" value="NZ_CP145892.1"/>
</dbReference>
<keyword evidence="4" id="KW-0564">Palmitate</keyword>
<dbReference type="Gene3D" id="3.40.190.10">
    <property type="entry name" value="Periplasmic binding protein-like II"/>
    <property type="match status" value="1"/>
</dbReference>
<dbReference type="SUPFAM" id="SSF53850">
    <property type="entry name" value="Periplasmic binding protein-like II"/>
    <property type="match status" value="1"/>
</dbReference>
<accession>A0ABD8ALC0</accession>
<dbReference type="EMBL" id="CP145892">
    <property type="protein sequence ID" value="WWP18081.1"/>
    <property type="molecule type" value="Genomic_DNA"/>
</dbReference>
<evidence type="ECO:0000256" key="1">
    <source>
        <dbReference type="ARBA" id="ARBA00022475"/>
    </source>
</evidence>
<gene>
    <name evidence="7" type="ORF">V6668_16295</name>
</gene>
<name>A0ABD8ALC0_PAEAM</name>
<dbReference type="PROSITE" id="PS51257">
    <property type="entry name" value="PROKAR_LIPOPROTEIN"/>
    <property type="match status" value="1"/>
</dbReference>
<dbReference type="AlphaFoldDB" id="A0ABD8ALC0"/>
<dbReference type="PANTHER" id="PTHR43649">
    <property type="entry name" value="ARABINOSE-BINDING PROTEIN-RELATED"/>
    <property type="match status" value="1"/>
</dbReference>
<evidence type="ECO:0000256" key="3">
    <source>
        <dbReference type="ARBA" id="ARBA00023136"/>
    </source>
</evidence>
<evidence type="ECO:0000313" key="8">
    <source>
        <dbReference type="Proteomes" id="UP001364764"/>
    </source>
</evidence>
<feature type="signal peptide" evidence="6">
    <location>
        <begin position="1"/>
        <end position="21"/>
    </location>
</feature>
<evidence type="ECO:0000313" key="7">
    <source>
        <dbReference type="EMBL" id="WWP18081.1"/>
    </source>
</evidence>
<evidence type="ECO:0000256" key="6">
    <source>
        <dbReference type="SAM" id="SignalP"/>
    </source>
</evidence>
<keyword evidence="1" id="KW-1003">Cell membrane</keyword>
<sequence length="443" mass="50025">MKKWILILSMGVLITSLTACSSGGSSTADKVTSKDGKTILTLSVTESTPFYQTVEKKFEEKYPDIDLQINAYKTGEQWGSGDYEKYRNSMNTAMLSGKSMDIIEVDDLPFKEYVSKGVLLDMNDLLNKDQTLDKDDLQMNILDGLKVNDGMYTVPLGYMLRAFVGDGEMLSNANVKFDDKTWNWKEFEKVSKEVIQKKSGTDEVYALASYPPELLFQEMLVENYAAFVDPSAKKATFDSTEFVNLFEQVKQMYEEKIVTSEEAKPGNQMFNSTSITSPIDFIEGPYMLFDQPKLLQSPQAGETGDRKGSRVATIKQFAIHAKSPVKDEAWKFISFLLSEEVQMLQDREGFSMLKSMNEKKIDDLQEKVKNGEYKLPNGEMAKVSDEQFAVFKQIVQSADQYVDLDVKVLNIAGEESVAFFSGQKTAEEVAKLIQNRVTTYLNE</sequence>